<feature type="chain" id="PRO_5045354169" description="Autotransporter domain-containing protein" evidence="1">
    <location>
        <begin position="24"/>
        <end position="1865"/>
    </location>
</feature>
<dbReference type="Proteomes" id="UP001062263">
    <property type="component" value="Chromosome"/>
</dbReference>
<dbReference type="PROSITE" id="PS51208">
    <property type="entry name" value="AUTOTRANSPORTER"/>
    <property type="match status" value="1"/>
</dbReference>
<feature type="domain" description="Autotransporter" evidence="2">
    <location>
        <begin position="1580"/>
        <end position="1865"/>
    </location>
</feature>
<protein>
    <recommendedName>
        <fullName evidence="2">Autotransporter domain-containing protein</fullName>
    </recommendedName>
</protein>
<evidence type="ECO:0000259" key="2">
    <source>
        <dbReference type="PROSITE" id="PS51208"/>
    </source>
</evidence>
<accession>A0ABN6QNQ5</accession>
<dbReference type="Gene3D" id="2.40.128.130">
    <property type="entry name" value="Autotransporter beta-domain"/>
    <property type="match status" value="1"/>
</dbReference>
<dbReference type="InterPro" id="IPR005546">
    <property type="entry name" value="Autotransporte_beta"/>
</dbReference>
<dbReference type="InterPro" id="IPR036709">
    <property type="entry name" value="Autotransporte_beta_dom_sf"/>
</dbReference>
<keyword evidence="4" id="KW-1185">Reference proteome</keyword>
<dbReference type="SUPFAM" id="SSF103515">
    <property type="entry name" value="Autotransporter"/>
    <property type="match status" value="1"/>
</dbReference>
<sequence>MRLHLPIALLAAVLACYTSVSLAVPTSESPAWGADSTFNNNEPANEYSVTGSQSVNLDVNSGNNNYSTGLYIGAGSSFTINQNANGACTINLNGAFAGEGNLTLVAANGNAGYASKFVLGSQESSFSGNIILSQKGTQPGGAILQITGMALANATVDLSGSINQSSSALTLQISNAASLAGLNDADGFSGTHKGRVQSANSSRANLTLTGNGNYTYGGSIGATTQHSGVNGNTTPTGGINLIMAGTGTQNLTGTVINANITAQGGILNINNSSLAYSGIITMAGGTLDFTSATLGANAVLNMNGTGVLKNAAIAGAKLTYTESGSSFTKENVTFTSGTIDIGGALDSLVEGEQGYTFDLGNNLGTNFTVTGLETGQYSIEGSVLTIEDEAISRVTWVSAGEGGALEETVKNAFTLALGERSAANVSLGYLNGTLTTSGDKVYQITNTGGTKINLSGVYNSGAPLPSGNLNYQGDIWIDINGGAFGIIAGGVTNEWGTNLQTSTLTGDTHVQLSGNATAEHVIGGNTKGASTTLTGSTNVTVKDKAIVAGAIIGGSTSSHNAVTIITGNTNVLVTNIQYSNNATVNLGDFGNVTDQNFITGGSAWTANQVSGTTIQGSTSVTVDLSNAELSGTDGQNNFVKNIYGGSYANTKSVSNGGIQKVEGSSSVTITGKEGVIFTGNIMGGSFWNWGNGTTLTTNGNTGVSIDGGSTFTGMIVGGSWRGSTWTAEDAAALPVSIGGSVTVTLGAGTYLGDIYGAGNCGTVGGDVLVSLTEGSVFGAEGEEGGIIIGGSAGATVGGDRTLELKGSFGATDFQHTTFTQFDKINVSGEGSSATIYALTDSPALTKTGAGDLKLGADAAEAETILGGITEGISIMEGSLNLSGADGSHMKGTLNIAAGSRLTGVTGSVTVGEGGLDGLTIALGTENIGQDTQASDAVISNGSGTGSDPNLAIAGEGLTLDLSNDAVVNLLLDHKTDDTSSYLTLTSGTLTVGNLGDIAFTTDLLTNYGIRVTGTDGGSLVLSGAATGLYRVQAEGGNAHEVNSYQTLSGYAGVVIGSGQTLTVNLAGTPGEEDGEGAKINNLIGASGSSLVVNNTGDGTAVVILNNKEMTTGEDDIDPAGQDTVMGGSITGGSNVAFIKEGTGTLTVGGTMNMETLTLREGGIVLNGAENSLGTLTLEGGGLTINGNAGIGILTATEAGGTLTIKGALDLTGTSSMDYGTITGTGSLRIQEGAELSLSGEARLDGTAVTANGTLNLSGKEAGTISSLSGTGALSMNGGSLSISSATSSAGTFAGTLEGDGTLNISGKTTQCLQTGNANYNLAVRDGGILVLKGTADAPTLNYNSITAENNGTLRIEATGDAQGSANTTLNVESITFQNGSTTELIYNFNQDGPFDAPMLTAATITIQDGANFLLSNMEGNATMNAGNDLHDVILMSATDNISGLEEGQSLAAQISGLFAVYYQDATLSRDGNDILLNATLRQENLFAPAAGTWNSAAGASLLWEARKNLDSDSQLAQFMNGVSTMISNGNLSGAARSMAAAAGSTVNALGTAQRDALREQMGWIRNRTNQMGVNPAYINEDLPYFHMWMEGTGSYAQLDTKGDESGYKLTTWGGTFGVDVDLSDSFTMGAAFTANYGDLTASAADTADGHLDSYYANLFGRYQSKRWAHTLILTGGWNDAKLNRTVDYGAGSYRTEGSTNGWGLGAMYELTYDIYLNEDRSSILQPLFNASVVTTRMDGYRETGAGNAGLSVDKQEWTTGTLALGGRWMGLVGSNLFGREALAELRVNAAQDLGDDRGETAVGFLANPGYTQQVRGAKVGRTALQIGAGLSVPVGTQGTIFVNGNADIRDGASSLNGSIGYRYDF</sequence>
<dbReference type="EMBL" id="AP025943">
    <property type="protein sequence ID" value="BDL44405.1"/>
    <property type="molecule type" value="Genomic_DNA"/>
</dbReference>
<evidence type="ECO:0000313" key="3">
    <source>
        <dbReference type="EMBL" id="BDL44405.1"/>
    </source>
</evidence>
<name>A0ABN6QNQ5_9BACT</name>
<dbReference type="PROSITE" id="PS51257">
    <property type="entry name" value="PROKAR_LIPOPROTEIN"/>
    <property type="match status" value="1"/>
</dbReference>
<dbReference type="RefSeq" id="WP_265145497.1">
    <property type="nucleotide sequence ID" value="NZ_AP025943.1"/>
</dbReference>
<evidence type="ECO:0000313" key="4">
    <source>
        <dbReference type="Proteomes" id="UP001062263"/>
    </source>
</evidence>
<feature type="signal peptide" evidence="1">
    <location>
        <begin position="1"/>
        <end position="23"/>
    </location>
</feature>
<keyword evidence="1" id="KW-0732">Signal</keyword>
<proteinExistence type="predicted"/>
<gene>
    <name evidence="3" type="ORF">Abiwalacus_19790</name>
</gene>
<dbReference type="Pfam" id="PF03797">
    <property type="entry name" value="Autotransporter"/>
    <property type="match status" value="1"/>
</dbReference>
<organism evidence="3 4">
    <name type="scientific">Akkermansia biwaensis</name>
    <dbReference type="NCBI Taxonomy" id="2946555"/>
    <lineage>
        <taxon>Bacteria</taxon>
        <taxon>Pseudomonadati</taxon>
        <taxon>Verrucomicrobiota</taxon>
        <taxon>Verrucomicrobiia</taxon>
        <taxon>Verrucomicrobiales</taxon>
        <taxon>Akkermansiaceae</taxon>
        <taxon>Akkermansia</taxon>
    </lineage>
</organism>
<evidence type="ECO:0000256" key="1">
    <source>
        <dbReference type="SAM" id="SignalP"/>
    </source>
</evidence>
<dbReference type="SMART" id="SM00869">
    <property type="entry name" value="Autotransporter"/>
    <property type="match status" value="1"/>
</dbReference>
<reference evidence="3" key="1">
    <citation type="submission" date="2022-06" db="EMBL/GenBank/DDBJ databases">
        <title>Akkermansia biwalacus sp. nov., an anaerobic mucin-degrading bacterium isolated from human intestine.</title>
        <authorList>
            <person name="Kobayashi Y."/>
            <person name="Inoue S."/>
            <person name="Kawahara T."/>
            <person name="Kohda N."/>
        </authorList>
    </citation>
    <scope>NUCLEOTIDE SEQUENCE</scope>
    <source>
        <strain evidence="3">WON2089</strain>
    </source>
</reference>